<reference evidence="3" key="1">
    <citation type="journal article" date="2019" name="Int. J. Syst. Evol. Microbiol.">
        <title>The Global Catalogue of Microorganisms (GCM) 10K type strain sequencing project: providing services to taxonomists for standard genome sequencing and annotation.</title>
        <authorList>
            <consortium name="The Broad Institute Genomics Platform"/>
            <consortium name="The Broad Institute Genome Sequencing Center for Infectious Disease"/>
            <person name="Wu L."/>
            <person name="Ma J."/>
        </authorList>
    </citation>
    <scope>NUCLEOTIDE SEQUENCE [LARGE SCALE GENOMIC DNA]</scope>
    <source>
        <strain evidence="3">CCM 8950</strain>
    </source>
</reference>
<accession>A0ABW1T894</accession>
<organism evidence="2 3">
    <name type="scientific">Secundilactobacillus hailunensis</name>
    <dbReference type="NCBI Taxonomy" id="2559923"/>
    <lineage>
        <taxon>Bacteria</taxon>
        <taxon>Bacillati</taxon>
        <taxon>Bacillota</taxon>
        <taxon>Bacilli</taxon>
        <taxon>Lactobacillales</taxon>
        <taxon>Lactobacillaceae</taxon>
        <taxon>Secundilactobacillus</taxon>
    </lineage>
</organism>
<keyword evidence="1" id="KW-0732">Signal</keyword>
<feature type="signal peptide" evidence="1">
    <location>
        <begin position="1"/>
        <end position="21"/>
    </location>
</feature>
<proteinExistence type="predicted"/>
<dbReference type="Proteomes" id="UP001596190">
    <property type="component" value="Unassembled WGS sequence"/>
</dbReference>
<evidence type="ECO:0000313" key="3">
    <source>
        <dbReference type="Proteomes" id="UP001596190"/>
    </source>
</evidence>
<protein>
    <submittedName>
        <fullName evidence="2">Uncharacterized protein</fullName>
    </submittedName>
</protein>
<sequence length="221" mass="24701">MKLRLLTIALLSCGLVGGITSVETSTAVNASAKSSKVVKHHKNTGKKTKKIPKYLAKEYAKTLAAAKKLPKDIHLVKGTAKAGWHDDDTQAQAKMTNGHVVYWNRSNPGKAVERMSGVRKSFKDNYTNNTKHWLVYYVNDPKYGTPDDEWPDTKFGNYYDSYVFEGEKKDEGFADQPFVGRGLVLMNFSAKIMLVNYQGTKDKLQCYVEDGDGNITASYID</sequence>
<keyword evidence="3" id="KW-1185">Reference proteome</keyword>
<dbReference type="RefSeq" id="WP_137630646.1">
    <property type="nucleotide sequence ID" value="NZ_BJDO01000012.1"/>
</dbReference>
<evidence type="ECO:0000313" key="2">
    <source>
        <dbReference type="EMBL" id="MFC6253658.1"/>
    </source>
</evidence>
<evidence type="ECO:0000256" key="1">
    <source>
        <dbReference type="SAM" id="SignalP"/>
    </source>
</evidence>
<name>A0ABW1T894_9LACO</name>
<feature type="chain" id="PRO_5046164458" evidence="1">
    <location>
        <begin position="22"/>
        <end position="221"/>
    </location>
</feature>
<gene>
    <name evidence="2" type="ORF">ACFP1H_03485</name>
</gene>
<comment type="caution">
    <text evidence="2">The sequence shown here is derived from an EMBL/GenBank/DDBJ whole genome shotgun (WGS) entry which is preliminary data.</text>
</comment>
<dbReference type="EMBL" id="JBHSSA010000032">
    <property type="protein sequence ID" value="MFC6253658.1"/>
    <property type="molecule type" value="Genomic_DNA"/>
</dbReference>